<proteinExistence type="predicted"/>
<keyword evidence="2" id="KW-1185">Reference proteome</keyword>
<name>A0A848HLM3_9BURK</name>
<accession>A0A848HLM3</accession>
<gene>
    <name evidence="1" type="ORF">HHL21_14505</name>
</gene>
<dbReference type="AlphaFoldDB" id="A0A848HLM3"/>
<dbReference type="EMBL" id="JABBGG010000007">
    <property type="protein sequence ID" value="NML62265.1"/>
    <property type="molecule type" value="Genomic_DNA"/>
</dbReference>
<dbReference type="InterPro" id="IPR008018">
    <property type="entry name" value="Phage_tail_attach_FII"/>
</dbReference>
<dbReference type="GO" id="GO:0019068">
    <property type="term" value="P:virion assembly"/>
    <property type="evidence" value="ECO:0007669"/>
    <property type="project" value="InterPro"/>
</dbReference>
<organism evidence="1 2">
    <name type="scientific">Massilia polaris</name>
    <dbReference type="NCBI Taxonomy" id="2728846"/>
    <lineage>
        <taxon>Bacteria</taxon>
        <taxon>Pseudomonadati</taxon>
        <taxon>Pseudomonadota</taxon>
        <taxon>Betaproteobacteria</taxon>
        <taxon>Burkholderiales</taxon>
        <taxon>Oxalobacteraceae</taxon>
        <taxon>Telluria group</taxon>
        <taxon>Massilia</taxon>
    </lineage>
</organism>
<evidence type="ECO:0008006" key="3">
    <source>
        <dbReference type="Google" id="ProtNLM"/>
    </source>
</evidence>
<reference evidence="1 2" key="1">
    <citation type="submission" date="2020-04" db="EMBL/GenBank/DDBJ databases">
        <title>Massilia sp. RP-1-19 isolated from soil.</title>
        <authorList>
            <person name="Dahal R.H."/>
        </authorList>
    </citation>
    <scope>NUCLEOTIDE SEQUENCE [LARGE SCALE GENOMIC DNA]</scope>
    <source>
        <strain evidence="1 2">RP-1-19</strain>
    </source>
</reference>
<dbReference type="RefSeq" id="WP_169467039.1">
    <property type="nucleotide sequence ID" value="NZ_JABBGG010000007.1"/>
</dbReference>
<protein>
    <recommendedName>
        <fullName evidence="3">Phage protein</fullName>
    </recommendedName>
</protein>
<evidence type="ECO:0000313" key="1">
    <source>
        <dbReference type="EMBL" id="NML62265.1"/>
    </source>
</evidence>
<sequence>MSFSAAVFWPAFKQAGMLDEAVYQSDTGPAIEFDVSFSRPDQVVLDGMVHNTDYSIEYQRGDIDLKRGYVVRIDGEDYKVRQTPVAKGDGTFVVASLEKVSL</sequence>
<dbReference type="Proteomes" id="UP000583752">
    <property type="component" value="Unassembled WGS sequence"/>
</dbReference>
<dbReference type="Pfam" id="PF05354">
    <property type="entry name" value="Phage_attach"/>
    <property type="match status" value="1"/>
</dbReference>
<evidence type="ECO:0000313" key="2">
    <source>
        <dbReference type="Proteomes" id="UP000583752"/>
    </source>
</evidence>
<comment type="caution">
    <text evidence="1">The sequence shown here is derived from an EMBL/GenBank/DDBJ whole genome shotgun (WGS) entry which is preliminary data.</text>
</comment>